<evidence type="ECO:0000256" key="1">
    <source>
        <dbReference type="ARBA" id="ARBA00022857"/>
    </source>
</evidence>
<dbReference type="EMBL" id="JBHUKR010000024">
    <property type="protein sequence ID" value="MFD2422074.1"/>
    <property type="molecule type" value="Genomic_DNA"/>
</dbReference>
<gene>
    <name evidence="3" type="ORF">ACFSXZ_37670</name>
</gene>
<sequence length="303" mass="30312">MKAQILTAFGGADNFVMADVATPIPGPGQVLVRIGAIGINSLECKIRSGSLERAFPTSLPAILGKEVAGSVAAVGADTNGFSVGDRVVGFTDSGAYAEYALARTEALAVLPAALSFVHAVTLPVAVETGVRGISALSVKPGWTVVVNGAAGAVGTAVVQLLLKRGVTVIGTASEHNHDHLAALGAIPVTYGTGAAARIRALAGGPIDAVYDVTGHGFAATGIELTGDSRRVLTIADFDAAPLGVLTSTGPSAPTAAPFAPVVPLAAAGEFPTVIDRVFPFADIAAAHARSEQGHARGKIVVTV</sequence>
<dbReference type="Gene3D" id="3.90.180.10">
    <property type="entry name" value="Medium-chain alcohol dehydrogenases, catalytic domain"/>
    <property type="match status" value="1"/>
</dbReference>
<dbReference type="PANTHER" id="PTHR44154:SF1">
    <property type="entry name" value="QUINONE OXIDOREDUCTASE"/>
    <property type="match status" value="1"/>
</dbReference>
<dbReference type="Pfam" id="PF13602">
    <property type="entry name" value="ADH_zinc_N_2"/>
    <property type="match status" value="1"/>
</dbReference>
<dbReference type="InterPro" id="IPR051603">
    <property type="entry name" value="Zinc-ADH_QOR/CCCR"/>
</dbReference>
<dbReference type="RefSeq" id="WP_378270969.1">
    <property type="nucleotide sequence ID" value="NZ_JBHUKR010000024.1"/>
</dbReference>
<dbReference type="GO" id="GO:0016491">
    <property type="term" value="F:oxidoreductase activity"/>
    <property type="evidence" value="ECO:0007669"/>
    <property type="project" value="UniProtKB-KW"/>
</dbReference>
<dbReference type="InterPro" id="IPR020843">
    <property type="entry name" value="ER"/>
</dbReference>
<evidence type="ECO:0000313" key="3">
    <source>
        <dbReference type="EMBL" id="MFD2422074.1"/>
    </source>
</evidence>
<dbReference type="SUPFAM" id="SSF51735">
    <property type="entry name" value="NAD(P)-binding Rossmann-fold domains"/>
    <property type="match status" value="1"/>
</dbReference>
<dbReference type="CDD" id="cd05289">
    <property type="entry name" value="MDR_like_2"/>
    <property type="match status" value="1"/>
</dbReference>
<reference evidence="4" key="1">
    <citation type="journal article" date="2019" name="Int. J. Syst. Evol. Microbiol.">
        <title>The Global Catalogue of Microorganisms (GCM) 10K type strain sequencing project: providing services to taxonomists for standard genome sequencing and annotation.</title>
        <authorList>
            <consortium name="The Broad Institute Genomics Platform"/>
            <consortium name="The Broad Institute Genome Sequencing Center for Infectious Disease"/>
            <person name="Wu L."/>
            <person name="Ma J."/>
        </authorList>
    </citation>
    <scope>NUCLEOTIDE SEQUENCE [LARGE SCALE GENOMIC DNA]</scope>
    <source>
        <strain evidence="4">CGMCC 4.7645</strain>
    </source>
</reference>
<dbReference type="InterPro" id="IPR036291">
    <property type="entry name" value="NAD(P)-bd_dom_sf"/>
</dbReference>
<protein>
    <submittedName>
        <fullName evidence="3">NADP-dependent oxidoreductase</fullName>
        <ecNumber evidence="3">1.-.-.-</ecNumber>
    </submittedName>
</protein>
<keyword evidence="1" id="KW-0521">NADP</keyword>
<evidence type="ECO:0000313" key="4">
    <source>
        <dbReference type="Proteomes" id="UP001597417"/>
    </source>
</evidence>
<dbReference type="InterPro" id="IPR011032">
    <property type="entry name" value="GroES-like_sf"/>
</dbReference>
<dbReference type="Pfam" id="PF08240">
    <property type="entry name" value="ADH_N"/>
    <property type="match status" value="1"/>
</dbReference>
<dbReference type="SMART" id="SM00829">
    <property type="entry name" value="PKS_ER"/>
    <property type="match status" value="1"/>
</dbReference>
<dbReference type="PANTHER" id="PTHR44154">
    <property type="entry name" value="QUINONE OXIDOREDUCTASE"/>
    <property type="match status" value="1"/>
</dbReference>
<dbReference type="InterPro" id="IPR013154">
    <property type="entry name" value="ADH-like_N"/>
</dbReference>
<dbReference type="EC" id="1.-.-.-" evidence="3"/>
<keyword evidence="4" id="KW-1185">Reference proteome</keyword>
<keyword evidence="3" id="KW-0560">Oxidoreductase</keyword>
<organism evidence="3 4">
    <name type="scientific">Amycolatopsis pigmentata</name>
    <dbReference type="NCBI Taxonomy" id="450801"/>
    <lineage>
        <taxon>Bacteria</taxon>
        <taxon>Bacillati</taxon>
        <taxon>Actinomycetota</taxon>
        <taxon>Actinomycetes</taxon>
        <taxon>Pseudonocardiales</taxon>
        <taxon>Pseudonocardiaceae</taxon>
        <taxon>Amycolatopsis</taxon>
    </lineage>
</organism>
<feature type="domain" description="Enoyl reductase (ER)" evidence="2">
    <location>
        <begin position="10"/>
        <end position="301"/>
    </location>
</feature>
<evidence type="ECO:0000259" key="2">
    <source>
        <dbReference type="SMART" id="SM00829"/>
    </source>
</evidence>
<comment type="caution">
    <text evidence="3">The sequence shown here is derived from an EMBL/GenBank/DDBJ whole genome shotgun (WGS) entry which is preliminary data.</text>
</comment>
<accession>A0ABW5G5B3</accession>
<dbReference type="Proteomes" id="UP001597417">
    <property type="component" value="Unassembled WGS sequence"/>
</dbReference>
<name>A0ABW5G5B3_9PSEU</name>
<dbReference type="Gene3D" id="3.40.50.720">
    <property type="entry name" value="NAD(P)-binding Rossmann-like Domain"/>
    <property type="match status" value="1"/>
</dbReference>
<dbReference type="SUPFAM" id="SSF50129">
    <property type="entry name" value="GroES-like"/>
    <property type="match status" value="1"/>
</dbReference>
<proteinExistence type="predicted"/>